<feature type="compositionally biased region" description="Low complexity" evidence="1">
    <location>
        <begin position="47"/>
        <end position="57"/>
    </location>
</feature>
<evidence type="ECO:0000256" key="1">
    <source>
        <dbReference type="SAM" id="MobiDB-lite"/>
    </source>
</evidence>
<accession>A0ABQ8UZ76</accession>
<protein>
    <submittedName>
        <fullName evidence="2">Uncharacterized protein</fullName>
    </submittedName>
</protein>
<feature type="region of interest" description="Disordered" evidence="1">
    <location>
        <begin position="33"/>
        <end position="60"/>
    </location>
</feature>
<name>A0ABQ8UZ76_9EUKA</name>
<comment type="caution">
    <text evidence="2">The sequence shown here is derived from an EMBL/GenBank/DDBJ whole genome shotgun (WGS) entry which is preliminary data.</text>
</comment>
<keyword evidence="3" id="KW-1185">Reference proteome</keyword>
<reference evidence="2" key="1">
    <citation type="journal article" date="2022" name="bioRxiv">
        <title>Genomics of Preaxostyla Flagellates Illuminates Evolutionary Transitions and the Path Towards Mitochondrial Loss.</title>
        <authorList>
            <person name="Novak L.V.F."/>
            <person name="Treitli S.C."/>
            <person name="Pyrih J."/>
            <person name="Halakuc P."/>
            <person name="Pipaliya S.V."/>
            <person name="Vacek V."/>
            <person name="Brzon O."/>
            <person name="Soukal P."/>
            <person name="Eme L."/>
            <person name="Dacks J.B."/>
            <person name="Karnkowska A."/>
            <person name="Elias M."/>
            <person name="Hampl V."/>
        </authorList>
    </citation>
    <scope>NUCLEOTIDE SEQUENCE</scope>
    <source>
        <strain evidence="2">RCP-MX</strain>
    </source>
</reference>
<dbReference type="Proteomes" id="UP001141327">
    <property type="component" value="Unassembled WGS sequence"/>
</dbReference>
<evidence type="ECO:0000313" key="2">
    <source>
        <dbReference type="EMBL" id="KAJ4462679.1"/>
    </source>
</evidence>
<gene>
    <name evidence="2" type="ORF">PAPYR_688</name>
</gene>
<sequence>MAKNGTRFCMVGGTRGVKASLVLNSTRFLQQKGAQNNQHSQIDKSRGQVPGQQPQGGDYALTGSAAQGVVNGLQSRSQSCSAQKERRTESCPALALRFHYSSSINQPAIDVTLLNYLLGAIHKNERCVLVESSSRFQIAFARALTYPLVKEARDKGQVRFTFCIISNNFF</sequence>
<dbReference type="EMBL" id="JAPMOS010000002">
    <property type="protein sequence ID" value="KAJ4462679.1"/>
    <property type="molecule type" value="Genomic_DNA"/>
</dbReference>
<organism evidence="2 3">
    <name type="scientific">Paratrimastix pyriformis</name>
    <dbReference type="NCBI Taxonomy" id="342808"/>
    <lineage>
        <taxon>Eukaryota</taxon>
        <taxon>Metamonada</taxon>
        <taxon>Preaxostyla</taxon>
        <taxon>Paratrimastigidae</taxon>
        <taxon>Paratrimastix</taxon>
    </lineage>
</organism>
<proteinExistence type="predicted"/>
<evidence type="ECO:0000313" key="3">
    <source>
        <dbReference type="Proteomes" id="UP001141327"/>
    </source>
</evidence>